<proteinExistence type="predicted"/>
<name>A0A485L5W9_9STRA</name>
<dbReference type="EMBL" id="CAADRA010005874">
    <property type="protein sequence ID" value="VFT92975.1"/>
    <property type="molecule type" value="Genomic_DNA"/>
</dbReference>
<keyword evidence="1" id="KW-0732">Signal</keyword>
<keyword evidence="4" id="KW-1185">Reference proteome</keyword>
<feature type="chain" id="PRO_5036116343" evidence="1">
    <location>
        <begin position="22"/>
        <end position="138"/>
    </location>
</feature>
<evidence type="ECO:0000313" key="4">
    <source>
        <dbReference type="Proteomes" id="UP000332933"/>
    </source>
</evidence>
<protein>
    <submittedName>
        <fullName evidence="3">Aste57867_16197 protein</fullName>
    </submittedName>
</protein>
<gene>
    <name evidence="3" type="primary">Aste57867_16197</name>
    <name evidence="2" type="ORF">As57867_016141</name>
    <name evidence="3" type="ORF">ASTE57867_16197</name>
</gene>
<evidence type="ECO:0000313" key="3">
    <source>
        <dbReference type="EMBL" id="VFT92975.1"/>
    </source>
</evidence>
<reference evidence="2" key="2">
    <citation type="submission" date="2019-06" db="EMBL/GenBank/DDBJ databases">
        <title>Genomics analysis of Aphanomyces spp. identifies a new class of oomycete effector associated with host adaptation.</title>
        <authorList>
            <person name="Gaulin E."/>
        </authorList>
    </citation>
    <scope>NUCLEOTIDE SEQUENCE</scope>
    <source>
        <strain evidence="2">CBS 578.67</strain>
    </source>
</reference>
<evidence type="ECO:0000313" key="2">
    <source>
        <dbReference type="EMBL" id="KAF0692739.1"/>
    </source>
</evidence>
<accession>A0A485L5W9</accession>
<evidence type="ECO:0000256" key="1">
    <source>
        <dbReference type="SAM" id="SignalP"/>
    </source>
</evidence>
<dbReference type="EMBL" id="VJMH01005853">
    <property type="protein sequence ID" value="KAF0692739.1"/>
    <property type="molecule type" value="Genomic_DNA"/>
</dbReference>
<reference evidence="3 4" key="1">
    <citation type="submission" date="2019-03" db="EMBL/GenBank/DDBJ databases">
        <authorList>
            <person name="Gaulin E."/>
            <person name="Dumas B."/>
        </authorList>
    </citation>
    <scope>NUCLEOTIDE SEQUENCE [LARGE SCALE GENOMIC DNA]</scope>
    <source>
        <strain evidence="3">CBS 568.67</strain>
    </source>
</reference>
<sequence length="138" mass="15177">MIACSLAIAFLTITSVTVTVAEKCSLRVVKAIPETVTALGDTCFDETIHSTSMDFPWDLTADNIPIVVQDDTCKRWYAGYTAAIKSVDPPCHYEAGSFLAKVYAGSTADWNYSLQECLEHLMHAAHDRSKVYSYVATD</sequence>
<dbReference type="AlphaFoldDB" id="A0A485L5W9"/>
<dbReference type="Proteomes" id="UP000332933">
    <property type="component" value="Unassembled WGS sequence"/>
</dbReference>
<feature type="signal peptide" evidence="1">
    <location>
        <begin position="1"/>
        <end position="21"/>
    </location>
</feature>
<organism evidence="3 4">
    <name type="scientific">Aphanomyces stellatus</name>
    <dbReference type="NCBI Taxonomy" id="120398"/>
    <lineage>
        <taxon>Eukaryota</taxon>
        <taxon>Sar</taxon>
        <taxon>Stramenopiles</taxon>
        <taxon>Oomycota</taxon>
        <taxon>Saprolegniomycetes</taxon>
        <taxon>Saprolegniales</taxon>
        <taxon>Verrucalvaceae</taxon>
        <taxon>Aphanomyces</taxon>
    </lineage>
</organism>